<keyword evidence="4" id="KW-0732">Signal</keyword>
<dbReference type="Pfam" id="PF00079">
    <property type="entry name" value="Serpin"/>
    <property type="match status" value="1"/>
</dbReference>
<evidence type="ECO:0000313" key="6">
    <source>
        <dbReference type="EMBL" id="CAH2237972.1"/>
    </source>
</evidence>
<dbReference type="Gene3D" id="2.30.39.10">
    <property type="entry name" value="Alpha-1-antitrypsin, domain 1"/>
    <property type="match status" value="1"/>
</dbReference>
<dbReference type="GO" id="GO:0004867">
    <property type="term" value="F:serine-type endopeptidase inhibitor activity"/>
    <property type="evidence" value="ECO:0007669"/>
    <property type="project" value="UniProtKB-KW"/>
</dbReference>
<feature type="signal peptide" evidence="4">
    <location>
        <begin position="1"/>
        <end position="18"/>
    </location>
</feature>
<gene>
    <name evidence="6" type="primary">jg7826</name>
    <name evidence="6" type="ORF">PAEG_LOCUS15132</name>
</gene>
<dbReference type="AlphaFoldDB" id="A0A8S4RME4"/>
<dbReference type="OrthoDB" id="9440847at2759"/>
<evidence type="ECO:0000259" key="5">
    <source>
        <dbReference type="SMART" id="SM00093"/>
    </source>
</evidence>
<accession>A0A8S4RME4</accession>
<dbReference type="PANTHER" id="PTHR11461">
    <property type="entry name" value="SERINE PROTEASE INHIBITOR, SERPIN"/>
    <property type="match status" value="1"/>
</dbReference>
<evidence type="ECO:0000256" key="1">
    <source>
        <dbReference type="ARBA" id="ARBA00022690"/>
    </source>
</evidence>
<name>A0A8S4RME4_9NEOP</name>
<organism evidence="6 7">
    <name type="scientific">Pararge aegeria aegeria</name>
    <dbReference type="NCBI Taxonomy" id="348720"/>
    <lineage>
        <taxon>Eukaryota</taxon>
        <taxon>Metazoa</taxon>
        <taxon>Ecdysozoa</taxon>
        <taxon>Arthropoda</taxon>
        <taxon>Hexapoda</taxon>
        <taxon>Insecta</taxon>
        <taxon>Pterygota</taxon>
        <taxon>Neoptera</taxon>
        <taxon>Endopterygota</taxon>
        <taxon>Lepidoptera</taxon>
        <taxon>Glossata</taxon>
        <taxon>Ditrysia</taxon>
        <taxon>Papilionoidea</taxon>
        <taxon>Nymphalidae</taxon>
        <taxon>Satyrinae</taxon>
        <taxon>Satyrini</taxon>
        <taxon>Parargina</taxon>
        <taxon>Pararge</taxon>
    </lineage>
</organism>
<dbReference type="SMART" id="SM00093">
    <property type="entry name" value="SERPIN"/>
    <property type="match status" value="1"/>
</dbReference>
<evidence type="ECO:0000256" key="4">
    <source>
        <dbReference type="SAM" id="SignalP"/>
    </source>
</evidence>
<dbReference type="InterPro" id="IPR000215">
    <property type="entry name" value="Serpin_fam"/>
</dbReference>
<dbReference type="Gene3D" id="3.30.497.10">
    <property type="entry name" value="Antithrombin, subunit I, domain 2"/>
    <property type="match status" value="1"/>
</dbReference>
<dbReference type="InterPro" id="IPR023796">
    <property type="entry name" value="Serpin_dom"/>
</dbReference>
<dbReference type="EMBL" id="CAKXAJ010025311">
    <property type="protein sequence ID" value="CAH2237972.1"/>
    <property type="molecule type" value="Genomic_DNA"/>
</dbReference>
<dbReference type="InterPro" id="IPR023795">
    <property type="entry name" value="Serpin_CS"/>
</dbReference>
<reference evidence="6" key="1">
    <citation type="submission" date="2022-03" db="EMBL/GenBank/DDBJ databases">
        <authorList>
            <person name="Lindestad O."/>
        </authorList>
    </citation>
    <scope>NUCLEOTIDE SEQUENCE</scope>
</reference>
<dbReference type="PANTHER" id="PTHR11461:SF367">
    <property type="entry name" value="GH21475P-RELATED"/>
    <property type="match status" value="1"/>
</dbReference>
<comment type="similarity">
    <text evidence="3">Belongs to the serpin family.</text>
</comment>
<evidence type="ECO:0000256" key="2">
    <source>
        <dbReference type="ARBA" id="ARBA00022900"/>
    </source>
</evidence>
<sequence length="402" mass="45247">MNKLVFLLICAFTPHAFTQCTPEKAQPFFKRSVYEFSVELLTRLAQEKENHFVASTLSAWSLLSSISLGAADITLAEMRQVLKLHKRKCFNYKYLQLANSIAVNNETDVVVEKSSAIYVDDKMPILEAFRRKMNTAAGTTFKSLAFDNADAAAQTINDYVSEATHEVIDEIVAPADLQDVLLVMIDAIFFKGAWKFPFPNENTQVEGFYNEKGTFIGKTNSMYITKTFNFRDVNIISASVIELPYGSGERYSMLVFLPHKDVSVFTVIDKLKNISLKSIQCLFDEFGPLEMALNLPRFKITSDLNNLKELLEDMGLKTMFDSNSAQFPNLSSYPTYVSNLIQKADIEVTEEGTVAAAVTEAQFSFRSSPTNFNVNKPFLFMIIDKEVDVPIFVGAYSKPSEF</sequence>
<dbReference type="SUPFAM" id="SSF56574">
    <property type="entry name" value="Serpins"/>
    <property type="match status" value="1"/>
</dbReference>
<proteinExistence type="inferred from homology"/>
<feature type="domain" description="Serpin" evidence="5">
    <location>
        <begin position="38"/>
        <end position="399"/>
    </location>
</feature>
<keyword evidence="2" id="KW-0722">Serine protease inhibitor</keyword>
<dbReference type="GO" id="GO:0005615">
    <property type="term" value="C:extracellular space"/>
    <property type="evidence" value="ECO:0007669"/>
    <property type="project" value="InterPro"/>
</dbReference>
<dbReference type="InterPro" id="IPR042185">
    <property type="entry name" value="Serpin_sf_2"/>
</dbReference>
<dbReference type="InterPro" id="IPR036186">
    <property type="entry name" value="Serpin_sf"/>
</dbReference>
<protein>
    <submittedName>
        <fullName evidence="6">Jg7826 protein</fullName>
    </submittedName>
</protein>
<evidence type="ECO:0000313" key="7">
    <source>
        <dbReference type="Proteomes" id="UP000838756"/>
    </source>
</evidence>
<dbReference type="InterPro" id="IPR042178">
    <property type="entry name" value="Serpin_sf_1"/>
</dbReference>
<keyword evidence="1" id="KW-0646">Protease inhibitor</keyword>
<dbReference type="CDD" id="cd19598">
    <property type="entry name" value="serpin77Ba-like_insects"/>
    <property type="match status" value="1"/>
</dbReference>
<dbReference type="PROSITE" id="PS00284">
    <property type="entry name" value="SERPIN"/>
    <property type="match status" value="1"/>
</dbReference>
<keyword evidence="7" id="KW-1185">Reference proteome</keyword>
<comment type="caution">
    <text evidence="6">The sequence shown here is derived from an EMBL/GenBank/DDBJ whole genome shotgun (WGS) entry which is preliminary data.</text>
</comment>
<feature type="chain" id="PRO_5035818473" evidence="4">
    <location>
        <begin position="19"/>
        <end position="402"/>
    </location>
</feature>
<evidence type="ECO:0000256" key="3">
    <source>
        <dbReference type="RuleBase" id="RU000411"/>
    </source>
</evidence>
<dbReference type="Proteomes" id="UP000838756">
    <property type="component" value="Unassembled WGS sequence"/>
</dbReference>